<protein>
    <submittedName>
        <fullName evidence="2">Uncharacterized protein</fullName>
    </submittedName>
</protein>
<evidence type="ECO:0000313" key="3">
    <source>
        <dbReference type="Proteomes" id="UP001381693"/>
    </source>
</evidence>
<dbReference type="EMBL" id="JAXCGZ010000422">
    <property type="protein sequence ID" value="KAK7086014.1"/>
    <property type="molecule type" value="Genomic_DNA"/>
</dbReference>
<reference evidence="2 3" key="1">
    <citation type="submission" date="2023-11" db="EMBL/GenBank/DDBJ databases">
        <title>Halocaridina rubra genome assembly.</title>
        <authorList>
            <person name="Smith C."/>
        </authorList>
    </citation>
    <scope>NUCLEOTIDE SEQUENCE [LARGE SCALE GENOMIC DNA]</scope>
    <source>
        <strain evidence="2">EP-1</strain>
        <tissue evidence="2">Whole</tissue>
    </source>
</reference>
<accession>A0AAN8XWV2</accession>
<feature type="region of interest" description="Disordered" evidence="1">
    <location>
        <begin position="1"/>
        <end position="22"/>
    </location>
</feature>
<name>A0AAN8XWV2_HALRR</name>
<dbReference type="AlphaFoldDB" id="A0AAN8XWV2"/>
<proteinExistence type="predicted"/>
<gene>
    <name evidence="2" type="ORF">SK128_027404</name>
</gene>
<sequence length="79" mass="8931">MGLSPPEKCGTPQRPRQNRHRLWRQEQQALAETYHKSTLARQETSNQPLTVDEPDVIAEFAKSSIGKNYGSTYSRSSIA</sequence>
<comment type="caution">
    <text evidence="2">The sequence shown here is derived from an EMBL/GenBank/DDBJ whole genome shotgun (WGS) entry which is preliminary data.</text>
</comment>
<evidence type="ECO:0000256" key="1">
    <source>
        <dbReference type="SAM" id="MobiDB-lite"/>
    </source>
</evidence>
<organism evidence="2 3">
    <name type="scientific">Halocaridina rubra</name>
    <name type="common">Hawaiian red shrimp</name>
    <dbReference type="NCBI Taxonomy" id="373956"/>
    <lineage>
        <taxon>Eukaryota</taxon>
        <taxon>Metazoa</taxon>
        <taxon>Ecdysozoa</taxon>
        <taxon>Arthropoda</taxon>
        <taxon>Crustacea</taxon>
        <taxon>Multicrustacea</taxon>
        <taxon>Malacostraca</taxon>
        <taxon>Eumalacostraca</taxon>
        <taxon>Eucarida</taxon>
        <taxon>Decapoda</taxon>
        <taxon>Pleocyemata</taxon>
        <taxon>Caridea</taxon>
        <taxon>Atyoidea</taxon>
        <taxon>Atyidae</taxon>
        <taxon>Halocaridina</taxon>
    </lineage>
</organism>
<dbReference type="Proteomes" id="UP001381693">
    <property type="component" value="Unassembled WGS sequence"/>
</dbReference>
<keyword evidence="3" id="KW-1185">Reference proteome</keyword>
<evidence type="ECO:0000313" key="2">
    <source>
        <dbReference type="EMBL" id="KAK7086014.1"/>
    </source>
</evidence>